<evidence type="ECO:0000256" key="2">
    <source>
        <dbReference type="ARBA" id="ARBA00023315"/>
    </source>
</evidence>
<dbReference type="Gene3D" id="3.40.630.30">
    <property type="match status" value="1"/>
</dbReference>
<evidence type="ECO:0000256" key="1">
    <source>
        <dbReference type="ARBA" id="ARBA00022679"/>
    </source>
</evidence>
<dbReference type="Proteomes" id="UP000818266">
    <property type="component" value="Unassembled WGS sequence"/>
</dbReference>
<dbReference type="InterPro" id="IPR000182">
    <property type="entry name" value="GNAT_dom"/>
</dbReference>
<dbReference type="OrthoDB" id="143110at2"/>
<reference evidence="4 5" key="1">
    <citation type="submission" date="2020-03" db="EMBL/GenBank/DDBJ databases">
        <title>Chryseoglobus sp. isolated from a deep-sea seamount.</title>
        <authorList>
            <person name="Zhang D.-C."/>
        </authorList>
    </citation>
    <scope>NUCLEOTIDE SEQUENCE [LARGE SCALE GENOMIC DNA]</scope>
    <source>
        <strain evidence="4 5">KN1116</strain>
    </source>
</reference>
<gene>
    <name evidence="4" type="ORF">FK219_008095</name>
</gene>
<dbReference type="EMBL" id="VIKT02000012">
    <property type="protein sequence ID" value="NHF63201.1"/>
    <property type="molecule type" value="Genomic_DNA"/>
</dbReference>
<dbReference type="AlphaFoldDB" id="A0A9E5JQC9"/>
<proteinExistence type="predicted"/>
<dbReference type="PROSITE" id="PS51186">
    <property type="entry name" value="GNAT"/>
    <property type="match status" value="1"/>
</dbReference>
<feature type="domain" description="N-acetyltransferase" evidence="3">
    <location>
        <begin position="3"/>
        <end position="176"/>
    </location>
</feature>
<dbReference type="RefSeq" id="WP_152583607.1">
    <property type="nucleotide sequence ID" value="NZ_VIKT02000012.1"/>
</dbReference>
<name>A0A9E5JQC9_9MICO</name>
<dbReference type="GO" id="GO:0016747">
    <property type="term" value="F:acyltransferase activity, transferring groups other than amino-acyl groups"/>
    <property type="evidence" value="ECO:0007669"/>
    <property type="project" value="InterPro"/>
</dbReference>
<dbReference type="Pfam" id="PF00583">
    <property type="entry name" value="Acetyltransf_1"/>
    <property type="match status" value="1"/>
</dbReference>
<dbReference type="CDD" id="cd04301">
    <property type="entry name" value="NAT_SF"/>
    <property type="match status" value="1"/>
</dbReference>
<evidence type="ECO:0000259" key="3">
    <source>
        <dbReference type="PROSITE" id="PS51186"/>
    </source>
</evidence>
<dbReference type="InterPro" id="IPR050832">
    <property type="entry name" value="Bact_Acetyltransf"/>
</dbReference>
<keyword evidence="5" id="KW-1185">Reference proteome</keyword>
<organism evidence="4 5">
    <name type="scientific">Microcella pacifica</name>
    <dbReference type="NCBI Taxonomy" id="2591847"/>
    <lineage>
        <taxon>Bacteria</taxon>
        <taxon>Bacillati</taxon>
        <taxon>Actinomycetota</taxon>
        <taxon>Actinomycetes</taxon>
        <taxon>Micrococcales</taxon>
        <taxon>Microbacteriaceae</taxon>
        <taxon>Microcella</taxon>
    </lineage>
</organism>
<accession>A0A9E5JQC9</accession>
<evidence type="ECO:0000313" key="4">
    <source>
        <dbReference type="EMBL" id="NHF63201.1"/>
    </source>
</evidence>
<protein>
    <submittedName>
        <fullName evidence="4">GNAT family N-acetyltransferase</fullName>
    </submittedName>
</protein>
<sequence length="176" mass="18740">MTARIRPASAAEAAALHELAALTFPLACPPSTTEASKAAFIAEHLSEAAFARYLADPARDVVVADDAGQLIGYAMVVHGEPADPDVAQAVRSRPTAELSKLYVHPLHHGGGVASALVAAVVDAAARHRAASVWLGVNQHNARANRFYAKSDFETVGSKRFLVGDTFEDDWVRERTL</sequence>
<dbReference type="SUPFAM" id="SSF55729">
    <property type="entry name" value="Acyl-CoA N-acyltransferases (Nat)"/>
    <property type="match status" value="1"/>
</dbReference>
<dbReference type="InterPro" id="IPR016181">
    <property type="entry name" value="Acyl_CoA_acyltransferase"/>
</dbReference>
<comment type="caution">
    <text evidence="4">The sequence shown here is derived from an EMBL/GenBank/DDBJ whole genome shotgun (WGS) entry which is preliminary data.</text>
</comment>
<dbReference type="PANTHER" id="PTHR43877">
    <property type="entry name" value="AMINOALKYLPHOSPHONATE N-ACETYLTRANSFERASE-RELATED-RELATED"/>
    <property type="match status" value="1"/>
</dbReference>
<evidence type="ECO:0000313" key="5">
    <source>
        <dbReference type="Proteomes" id="UP000818266"/>
    </source>
</evidence>
<keyword evidence="1" id="KW-0808">Transferase</keyword>
<keyword evidence="2" id="KW-0012">Acyltransferase</keyword>